<protein>
    <submittedName>
        <fullName evidence="10">LEM domain-containing protein Man1</fullName>
    </submittedName>
</protein>
<dbReference type="GO" id="GO:0005637">
    <property type="term" value="C:nuclear inner membrane"/>
    <property type="evidence" value="ECO:0007669"/>
    <property type="project" value="InterPro"/>
</dbReference>
<evidence type="ECO:0000256" key="4">
    <source>
        <dbReference type="ARBA" id="ARBA00023136"/>
    </source>
</evidence>
<evidence type="ECO:0000256" key="7">
    <source>
        <dbReference type="SAM" id="Phobius"/>
    </source>
</evidence>
<accession>S9R4N6</accession>
<feature type="domain" description="Man1/Src1-like C-terminal" evidence="8">
    <location>
        <begin position="472"/>
        <end position="906"/>
    </location>
</feature>
<keyword evidence="2 7" id="KW-0812">Transmembrane</keyword>
<evidence type="ECO:0000256" key="5">
    <source>
        <dbReference type="ARBA" id="ARBA00023242"/>
    </source>
</evidence>
<evidence type="ECO:0000259" key="9">
    <source>
        <dbReference type="Pfam" id="PF12949"/>
    </source>
</evidence>
<dbReference type="CDD" id="cd12935">
    <property type="entry name" value="LEM_like"/>
    <property type="match status" value="1"/>
</dbReference>
<evidence type="ECO:0000256" key="1">
    <source>
        <dbReference type="ARBA" id="ARBA00004126"/>
    </source>
</evidence>
<keyword evidence="5" id="KW-0539">Nucleus</keyword>
<dbReference type="OMA" id="FCEIPEE"/>
<evidence type="ECO:0000256" key="6">
    <source>
        <dbReference type="SAM" id="MobiDB-lite"/>
    </source>
</evidence>
<sequence length="913" mass="103910">MEGDQQYFDPLFDAYSLRVIDLREILSRHQIYFPSTAKKAHLVELFNKLRRVKHGSLSIDELQKENAPPNRSPRRKFLEISAMDSGFGTPSTANTSMRITRSSARGIENSARKFLPFTQRSEILDEEEVELLKQEETQQRSPLSIFHTDTNPVSPKHYNWEQLMDTPAVSHFSEAPEVYSVQPARNPHFEKSHEKYNDNENKFLGRSSIPTVEIPVHSRSPSSSQTLSANVGLKQNLSSKLPDSTLLASPTLAAKPARLQGIETQTSPLFLSKHQKSSPDTQSSSNTSIYASPLKSPSKFQNFANLFPSRRTPLGETNSQSITQTSPREYFQFRSDSEAEFSPTSVKAFVNKDNEKVISSPVSNSSLMFASQLENLYAKDRSLPGKAPVNTPSSFFTVGNRIQETYSPNEEFAESLFAQKGVRPDTTNPVLNNVSLSSTENSFFGEQEEPLKKGSETYISKMGKIRLYGVFLSVLFVALSLAFWQQEVRRVGFCEIPEEPYPSYISSIKPEPVRSTLQSVYTYLNIRGLKAKCVPCPSSAKCGRNREYVCESETKQHTPFLSHFGFKPHPSCISIGSVTDRIESIIKRCVDMVEEWYTQNGSKTQISHGEKLSQNHFHSSVIDKFYEEFKDKMDLEVTMDEFKVYFRQALERLHIMKRKENRVPESILVIYSHFKDVASHLRDIINTNVVVTSKTISNSISHSIISLVSSIHQNVPRFALRTTFQSIYDNTGSMLYQLSTNLNRVYFELLGKIIRSMMSLGGTGLEWLGKMTQLLLIPLKKYSMTALYVLSACVAIPYLWSLFISFYSTEKLVKVCVKHCVSRLQVAKKSSLKDVSNNPRIQLDELRAECFVYHPEQLKDLECLKDTSSITQKRVWRRTIEVIDQMVSVRVFDDKLTNKRAWEWIGVLPDNAY</sequence>
<dbReference type="Pfam" id="PF09402">
    <property type="entry name" value="MSC"/>
    <property type="match status" value="1"/>
</dbReference>
<feature type="region of interest" description="Disordered" evidence="6">
    <location>
        <begin position="268"/>
        <end position="291"/>
    </location>
</feature>
<dbReference type="GO" id="GO:0005783">
    <property type="term" value="C:endoplasmic reticulum"/>
    <property type="evidence" value="ECO:0007669"/>
    <property type="project" value="TreeGrafter"/>
</dbReference>
<dbReference type="RefSeq" id="XP_013018940.1">
    <property type="nucleotide sequence ID" value="XM_013163486.1"/>
</dbReference>
<dbReference type="InterPro" id="IPR025856">
    <property type="entry name" value="HeH/LEM_domain"/>
</dbReference>
<gene>
    <name evidence="10" type="ORF">SOCG_01066</name>
</gene>
<evidence type="ECO:0000259" key="8">
    <source>
        <dbReference type="Pfam" id="PF09402"/>
    </source>
</evidence>
<dbReference type="PANTHER" id="PTHR47808:SF2">
    <property type="entry name" value="LEM DOMAIN-CONTAINING PROTEIN 2"/>
    <property type="match status" value="1"/>
</dbReference>
<evidence type="ECO:0000256" key="2">
    <source>
        <dbReference type="ARBA" id="ARBA00022692"/>
    </source>
</evidence>
<dbReference type="GO" id="GO:0003682">
    <property type="term" value="F:chromatin binding"/>
    <property type="evidence" value="ECO:0007669"/>
    <property type="project" value="InterPro"/>
</dbReference>
<comment type="subcellular location">
    <subcellularLocation>
        <location evidence="1">Nucleus membrane</location>
    </subcellularLocation>
</comment>
<proteinExistence type="predicted"/>
<evidence type="ECO:0000256" key="3">
    <source>
        <dbReference type="ARBA" id="ARBA00022989"/>
    </source>
</evidence>
<dbReference type="EMBL" id="KE503207">
    <property type="protein sequence ID" value="EPX73315.1"/>
    <property type="molecule type" value="Genomic_DNA"/>
</dbReference>
<keyword evidence="3 7" id="KW-1133">Transmembrane helix</keyword>
<dbReference type="PANTHER" id="PTHR47808">
    <property type="entry name" value="INNER NUCLEAR MEMBRANE PROTEIN HEH2-RELATED"/>
    <property type="match status" value="1"/>
</dbReference>
<dbReference type="Proteomes" id="UP000016088">
    <property type="component" value="Unassembled WGS sequence"/>
</dbReference>
<feature type="compositionally biased region" description="Low complexity" evidence="6">
    <location>
        <begin position="278"/>
        <end position="288"/>
    </location>
</feature>
<dbReference type="InterPro" id="IPR018996">
    <property type="entry name" value="Man1/Src1-like_C"/>
</dbReference>
<feature type="region of interest" description="Disordered" evidence="6">
    <location>
        <begin position="308"/>
        <end position="327"/>
    </location>
</feature>
<dbReference type="GeneID" id="25030050"/>
<keyword evidence="4 7" id="KW-0472">Membrane</keyword>
<feature type="domain" description="HeH/LEM" evidence="9">
    <location>
        <begin position="16"/>
        <end position="48"/>
    </location>
</feature>
<keyword evidence="11" id="KW-1185">Reference proteome</keyword>
<organism evidence="10 11">
    <name type="scientific">Schizosaccharomyces octosporus (strain yFS286)</name>
    <name type="common">Fission yeast</name>
    <name type="synonym">Octosporomyces octosporus</name>
    <dbReference type="NCBI Taxonomy" id="483514"/>
    <lineage>
        <taxon>Eukaryota</taxon>
        <taxon>Fungi</taxon>
        <taxon>Dikarya</taxon>
        <taxon>Ascomycota</taxon>
        <taxon>Taphrinomycotina</taxon>
        <taxon>Schizosaccharomycetes</taxon>
        <taxon>Schizosaccharomycetales</taxon>
        <taxon>Schizosaccharomycetaceae</taxon>
        <taxon>Schizosaccharomyces</taxon>
    </lineage>
</organism>
<feature type="compositionally biased region" description="Polar residues" evidence="6">
    <location>
        <begin position="315"/>
        <end position="327"/>
    </location>
</feature>
<dbReference type="InterPro" id="IPR044780">
    <property type="entry name" value="Heh2/Src1"/>
</dbReference>
<dbReference type="GO" id="GO:0034399">
    <property type="term" value="C:nuclear periphery"/>
    <property type="evidence" value="ECO:0007669"/>
    <property type="project" value="TreeGrafter"/>
</dbReference>
<dbReference type="VEuPathDB" id="FungiDB:SOCG_01066"/>
<dbReference type="HOGENOM" id="CLU_337438_0_0_1"/>
<evidence type="ECO:0000313" key="10">
    <source>
        <dbReference type="EMBL" id="EPX73315.1"/>
    </source>
</evidence>
<feature type="transmembrane region" description="Helical" evidence="7">
    <location>
        <begin position="786"/>
        <end position="807"/>
    </location>
</feature>
<dbReference type="AlphaFoldDB" id="S9R4N6"/>
<dbReference type="GO" id="GO:0071763">
    <property type="term" value="P:nuclear membrane organization"/>
    <property type="evidence" value="ECO:0007669"/>
    <property type="project" value="TreeGrafter"/>
</dbReference>
<reference evidence="10 11" key="1">
    <citation type="journal article" date="2011" name="Science">
        <title>Comparative functional genomics of the fission yeasts.</title>
        <authorList>
            <person name="Rhind N."/>
            <person name="Chen Z."/>
            <person name="Yassour M."/>
            <person name="Thompson D.A."/>
            <person name="Haas B.J."/>
            <person name="Habib N."/>
            <person name="Wapinski I."/>
            <person name="Roy S."/>
            <person name="Lin M.F."/>
            <person name="Heiman D.I."/>
            <person name="Young S.K."/>
            <person name="Furuya K."/>
            <person name="Guo Y."/>
            <person name="Pidoux A."/>
            <person name="Chen H.M."/>
            <person name="Robbertse B."/>
            <person name="Goldberg J.M."/>
            <person name="Aoki K."/>
            <person name="Bayne E.H."/>
            <person name="Berlin A.M."/>
            <person name="Desjardins C.A."/>
            <person name="Dobbs E."/>
            <person name="Dukaj L."/>
            <person name="Fan L."/>
            <person name="FitzGerald M.G."/>
            <person name="French C."/>
            <person name="Gujja S."/>
            <person name="Hansen K."/>
            <person name="Keifenheim D."/>
            <person name="Levin J.Z."/>
            <person name="Mosher R.A."/>
            <person name="Mueller C.A."/>
            <person name="Pfiffner J."/>
            <person name="Priest M."/>
            <person name="Russ C."/>
            <person name="Smialowska A."/>
            <person name="Swoboda P."/>
            <person name="Sykes S.M."/>
            <person name="Vaughn M."/>
            <person name="Vengrova S."/>
            <person name="Yoder R."/>
            <person name="Zeng Q."/>
            <person name="Allshire R."/>
            <person name="Baulcombe D."/>
            <person name="Birren B.W."/>
            <person name="Brown W."/>
            <person name="Ekwall K."/>
            <person name="Kellis M."/>
            <person name="Leatherwood J."/>
            <person name="Levin H."/>
            <person name="Margalit H."/>
            <person name="Martienssen R."/>
            <person name="Nieduszynski C.A."/>
            <person name="Spatafora J.W."/>
            <person name="Friedman N."/>
            <person name="Dalgaard J.Z."/>
            <person name="Baumann P."/>
            <person name="Niki H."/>
            <person name="Regev A."/>
            <person name="Nusbaum C."/>
        </authorList>
    </citation>
    <scope>NUCLEOTIDE SEQUENCE [LARGE SCALE GENOMIC DNA]</scope>
    <source>
        <strain evidence="11">yFS286</strain>
    </source>
</reference>
<evidence type="ECO:0000313" key="11">
    <source>
        <dbReference type="Proteomes" id="UP000016088"/>
    </source>
</evidence>
<dbReference type="Pfam" id="PF12949">
    <property type="entry name" value="HeH"/>
    <property type="match status" value="1"/>
</dbReference>
<dbReference type="OrthoDB" id="2503928at2759"/>
<name>S9R4N6_SCHOY</name>